<comment type="caution">
    <text evidence="2">The sequence shown here is derived from an EMBL/GenBank/DDBJ whole genome shotgun (WGS) entry which is preliminary data.</text>
</comment>
<dbReference type="PROSITE" id="PS50943">
    <property type="entry name" value="HTH_CROC1"/>
    <property type="match status" value="1"/>
</dbReference>
<dbReference type="CDD" id="cd00093">
    <property type="entry name" value="HTH_XRE"/>
    <property type="match status" value="1"/>
</dbReference>
<evidence type="ECO:0000259" key="1">
    <source>
        <dbReference type="PROSITE" id="PS50943"/>
    </source>
</evidence>
<protein>
    <submittedName>
        <fullName evidence="2">Helix-turn-helix domain-containing protein</fullName>
    </submittedName>
</protein>
<dbReference type="GO" id="GO:0003677">
    <property type="term" value="F:DNA binding"/>
    <property type="evidence" value="ECO:0007669"/>
    <property type="project" value="InterPro"/>
</dbReference>
<evidence type="ECO:0000313" key="2">
    <source>
        <dbReference type="EMBL" id="MBH1941682.1"/>
    </source>
</evidence>
<dbReference type="EMBL" id="JAEAGR010000013">
    <property type="protein sequence ID" value="MBH1941682.1"/>
    <property type="molecule type" value="Genomic_DNA"/>
</dbReference>
<dbReference type="SUPFAM" id="SSF47413">
    <property type="entry name" value="lambda repressor-like DNA-binding domains"/>
    <property type="match status" value="1"/>
</dbReference>
<accession>A0A8J7KXE1</accession>
<organism evidence="2 3">
    <name type="scientific">Mobilitalea sibirica</name>
    <dbReference type="NCBI Taxonomy" id="1462919"/>
    <lineage>
        <taxon>Bacteria</taxon>
        <taxon>Bacillati</taxon>
        <taxon>Bacillota</taxon>
        <taxon>Clostridia</taxon>
        <taxon>Lachnospirales</taxon>
        <taxon>Lachnospiraceae</taxon>
        <taxon>Mobilitalea</taxon>
    </lineage>
</organism>
<reference evidence="2" key="1">
    <citation type="submission" date="2020-12" db="EMBL/GenBank/DDBJ databases">
        <title>M. sibirica DSM 26468T genome.</title>
        <authorList>
            <person name="Thieme N."/>
            <person name="Rettenmaier R."/>
            <person name="Zverlov V."/>
            <person name="Liebl W."/>
        </authorList>
    </citation>
    <scope>NUCLEOTIDE SEQUENCE</scope>
    <source>
        <strain evidence="2">DSM 26468</strain>
    </source>
</reference>
<dbReference type="InterPro" id="IPR010982">
    <property type="entry name" value="Lambda_DNA-bd_dom_sf"/>
</dbReference>
<name>A0A8J7KXE1_9FIRM</name>
<gene>
    <name evidence="2" type="ORF">I5677_12335</name>
</gene>
<keyword evidence="3" id="KW-1185">Reference proteome</keyword>
<feature type="domain" description="HTH cro/C1-type" evidence="1">
    <location>
        <begin position="8"/>
        <end position="63"/>
    </location>
</feature>
<dbReference type="Proteomes" id="UP000623269">
    <property type="component" value="Unassembled WGS sequence"/>
</dbReference>
<dbReference type="RefSeq" id="WP_197661927.1">
    <property type="nucleotide sequence ID" value="NZ_JAEAGR010000013.1"/>
</dbReference>
<proteinExistence type="predicted"/>
<dbReference type="Pfam" id="PF01381">
    <property type="entry name" value="HTH_3"/>
    <property type="match status" value="1"/>
</dbReference>
<dbReference type="Gene3D" id="1.10.260.40">
    <property type="entry name" value="lambda repressor-like DNA-binding domains"/>
    <property type="match status" value="1"/>
</dbReference>
<dbReference type="InterPro" id="IPR001387">
    <property type="entry name" value="Cro/C1-type_HTH"/>
</dbReference>
<sequence>MSILNERIKERRLALDMTLLQVAEALGVKEATVQRYESGEIKNIKHETIAQLAEIFHCPPGYLMGWEDIPLIHYDDLSNGDVLKEDTAPYISTVAAHKDDSENWTPEELKKIEEYKQLLLAARKNKK</sequence>
<evidence type="ECO:0000313" key="3">
    <source>
        <dbReference type="Proteomes" id="UP000623269"/>
    </source>
</evidence>
<dbReference type="AlphaFoldDB" id="A0A8J7KXE1"/>
<dbReference type="SMART" id="SM00530">
    <property type="entry name" value="HTH_XRE"/>
    <property type="match status" value="1"/>
</dbReference>